<reference evidence="2" key="1">
    <citation type="journal article" date="2022" name="Int. J. Mol. Sci.">
        <title>Draft Genome of Tanacetum Coccineum: Genomic Comparison of Closely Related Tanacetum-Family Plants.</title>
        <authorList>
            <person name="Yamashiro T."/>
            <person name="Shiraishi A."/>
            <person name="Nakayama K."/>
            <person name="Satake H."/>
        </authorList>
    </citation>
    <scope>NUCLEOTIDE SEQUENCE</scope>
</reference>
<dbReference type="Proteomes" id="UP001151760">
    <property type="component" value="Unassembled WGS sequence"/>
</dbReference>
<dbReference type="SUPFAM" id="SSF57756">
    <property type="entry name" value="Retrovirus zinc finger-like domains"/>
    <property type="match status" value="1"/>
</dbReference>
<feature type="region of interest" description="Disordered" evidence="1">
    <location>
        <begin position="34"/>
        <end position="58"/>
    </location>
</feature>
<feature type="compositionally biased region" description="Basic and acidic residues" evidence="1">
    <location>
        <begin position="34"/>
        <end position="56"/>
    </location>
</feature>
<dbReference type="InterPro" id="IPR036875">
    <property type="entry name" value="Znf_CCHC_sf"/>
</dbReference>
<gene>
    <name evidence="2" type="ORF">Tco_0725861</name>
</gene>
<evidence type="ECO:0000313" key="2">
    <source>
        <dbReference type="EMBL" id="GJS75980.1"/>
    </source>
</evidence>
<evidence type="ECO:0000313" key="3">
    <source>
        <dbReference type="Proteomes" id="UP001151760"/>
    </source>
</evidence>
<feature type="compositionally biased region" description="Basic and acidic residues" evidence="1">
    <location>
        <begin position="161"/>
        <end position="173"/>
    </location>
</feature>
<accession>A0ABQ4YEY4</accession>
<keyword evidence="3" id="KW-1185">Reference proteome</keyword>
<dbReference type="EMBL" id="BQNB010010341">
    <property type="protein sequence ID" value="GJS75980.1"/>
    <property type="molecule type" value="Genomic_DNA"/>
</dbReference>
<sequence length="433" mass="48887">MGKKITINGSDTARYDKSKVECFNYHKMGHFARECRGPRNQDNRNRNQDSSRRTVNMEETSSKAMVAIDGASFYWSFMADEEVPTNMTLIGFLDSESLDKLIGSQISDNSRKGVGFVSYNAIPPPPTGLFAPPTIDLSNSGLKEFQQPEFEDYGPKASKSVYKDTSNEVKKTPDAPLGEKLVLEKEKQTFFPTKIKSAKQQEKLARKPVNFDHVQAHCNYHQREGMVNGNDYTRVNYNYSAKKAHPNSHKNMTPRAVLMKTSLKPLNTARPINTAKEKVYTAKPKVVNTARPTLAVVNVVWANQVNAVKASACWVWRPTKLNSASITFKRENYIDARGRSKVIHKKKIKDKLIVDDLGEEPEEEELMMCDKKNNVLFTDTACFVLFPDFKSPDESRVLLKVPRKNNMYSVDMKNIVPIESLTCLVAKATLDGI</sequence>
<organism evidence="2 3">
    <name type="scientific">Tanacetum coccineum</name>
    <dbReference type="NCBI Taxonomy" id="301880"/>
    <lineage>
        <taxon>Eukaryota</taxon>
        <taxon>Viridiplantae</taxon>
        <taxon>Streptophyta</taxon>
        <taxon>Embryophyta</taxon>
        <taxon>Tracheophyta</taxon>
        <taxon>Spermatophyta</taxon>
        <taxon>Magnoliopsida</taxon>
        <taxon>eudicotyledons</taxon>
        <taxon>Gunneridae</taxon>
        <taxon>Pentapetalae</taxon>
        <taxon>asterids</taxon>
        <taxon>campanulids</taxon>
        <taxon>Asterales</taxon>
        <taxon>Asteraceae</taxon>
        <taxon>Asteroideae</taxon>
        <taxon>Anthemideae</taxon>
        <taxon>Anthemidinae</taxon>
        <taxon>Tanacetum</taxon>
    </lineage>
</organism>
<feature type="region of interest" description="Disordered" evidence="1">
    <location>
        <begin position="154"/>
        <end position="173"/>
    </location>
</feature>
<name>A0ABQ4YEY4_9ASTR</name>
<proteinExistence type="predicted"/>
<protein>
    <submittedName>
        <fullName evidence="2">Ribonuclease H-like domain-containing protein</fullName>
    </submittedName>
</protein>
<evidence type="ECO:0000256" key="1">
    <source>
        <dbReference type="SAM" id="MobiDB-lite"/>
    </source>
</evidence>
<comment type="caution">
    <text evidence="2">The sequence shown here is derived from an EMBL/GenBank/DDBJ whole genome shotgun (WGS) entry which is preliminary data.</text>
</comment>
<dbReference type="Gene3D" id="4.10.60.10">
    <property type="entry name" value="Zinc finger, CCHC-type"/>
    <property type="match status" value="1"/>
</dbReference>
<reference evidence="2" key="2">
    <citation type="submission" date="2022-01" db="EMBL/GenBank/DDBJ databases">
        <authorList>
            <person name="Yamashiro T."/>
            <person name="Shiraishi A."/>
            <person name="Satake H."/>
            <person name="Nakayama K."/>
        </authorList>
    </citation>
    <scope>NUCLEOTIDE SEQUENCE</scope>
</reference>